<accession>A0A9D1P3G8</accession>
<organism evidence="1 2">
    <name type="scientific">Candidatus Scatomonas pullistercoris</name>
    <dbReference type="NCBI Taxonomy" id="2840920"/>
    <lineage>
        <taxon>Bacteria</taxon>
        <taxon>Bacillati</taxon>
        <taxon>Bacillota</taxon>
        <taxon>Clostridia</taxon>
        <taxon>Lachnospirales</taxon>
        <taxon>Lachnospiraceae</taxon>
        <taxon>Lachnospiraceae incertae sedis</taxon>
        <taxon>Candidatus Scatomonas</taxon>
    </lineage>
</organism>
<proteinExistence type="predicted"/>
<gene>
    <name evidence="1" type="ORF">IAB71_08605</name>
</gene>
<protein>
    <submittedName>
        <fullName evidence="1">Ribonuclease Z</fullName>
    </submittedName>
</protein>
<sequence length="134" mass="16081">MIVLACADDNFGMLFNGRRQSQDRLLRSYILKMTKQSRLWMNAYSRGQFDKTASIVSDEEFLSRTPRGDFCFLEDQELLPYRDRVEKVILFRWNRRYPADFYFDRRVLAGWKMRTAAEFPGSSHEKITREDYEP</sequence>
<evidence type="ECO:0000313" key="1">
    <source>
        <dbReference type="EMBL" id="HIV25814.1"/>
    </source>
</evidence>
<dbReference type="AlphaFoldDB" id="A0A9D1P3G8"/>
<comment type="caution">
    <text evidence="1">The sequence shown here is derived from an EMBL/GenBank/DDBJ whole genome shotgun (WGS) entry which is preliminary data.</text>
</comment>
<dbReference type="EMBL" id="DVOO01000027">
    <property type="protein sequence ID" value="HIV25814.1"/>
    <property type="molecule type" value="Genomic_DNA"/>
</dbReference>
<dbReference type="Proteomes" id="UP000824169">
    <property type="component" value="Unassembled WGS sequence"/>
</dbReference>
<reference evidence="1" key="2">
    <citation type="journal article" date="2021" name="PeerJ">
        <title>Extensive microbial diversity within the chicken gut microbiome revealed by metagenomics and culture.</title>
        <authorList>
            <person name="Gilroy R."/>
            <person name="Ravi A."/>
            <person name="Getino M."/>
            <person name="Pursley I."/>
            <person name="Horton D.L."/>
            <person name="Alikhan N.F."/>
            <person name="Baker D."/>
            <person name="Gharbi K."/>
            <person name="Hall N."/>
            <person name="Watson M."/>
            <person name="Adriaenssens E.M."/>
            <person name="Foster-Nyarko E."/>
            <person name="Jarju S."/>
            <person name="Secka A."/>
            <person name="Antonio M."/>
            <person name="Oren A."/>
            <person name="Chaudhuri R.R."/>
            <person name="La Ragione R."/>
            <person name="Hildebrand F."/>
            <person name="Pallen M.J."/>
        </authorList>
    </citation>
    <scope>NUCLEOTIDE SEQUENCE</scope>
    <source>
        <strain evidence="1">CHK188-20938</strain>
    </source>
</reference>
<reference evidence="1" key="1">
    <citation type="submission" date="2020-10" db="EMBL/GenBank/DDBJ databases">
        <authorList>
            <person name="Gilroy R."/>
        </authorList>
    </citation>
    <scope>NUCLEOTIDE SEQUENCE</scope>
    <source>
        <strain evidence="1">CHK188-20938</strain>
    </source>
</reference>
<name>A0A9D1P3G8_9FIRM</name>
<evidence type="ECO:0000313" key="2">
    <source>
        <dbReference type="Proteomes" id="UP000824169"/>
    </source>
</evidence>